<reference evidence="1 2" key="1">
    <citation type="submission" date="2018-10" db="EMBL/GenBank/DDBJ databases">
        <title>Streptococcus hillyeri sp. nov., isolated from equine tracheal sample.</title>
        <authorList>
            <person name="Macfadyen A.C."/>
            <person name="Waller A."/>
            <person name="Paterson G.K."/>
        </authorList>
    </citation>
    <scope>NUCLEOTIDE SEQUENCE [LARGE SCALE GENOMIC DNA]</scope>
    <source>
        <strain evidence="1 2">28462</strain>
    </source>
</reference>
<dbReference type="Gene3D" id="3.30.70.1280">
    <property type="entry name" value="SP0830-like domains"/>
    <property type="match status" value="1"/>
</dbReference>
<comment type="caution">
    <text evidence="1">The sequence shown here is derived from an EMBL/GenBank/DDBJ whole genome shotgun (WGS) entry which is preliminary data.</text>
</comment>
<evidence type="ECO:0000313" key="1">
    <source>
        <dbReference type="EMBL" id="RLY01424.1"/>
    </source>
</evidence>
<dbReference type="InterPro" id="IPR012545">
    <property type="entry name" value="DUF1697"/>
</dbReference>
<name>A0A3L9DKX9_9STRE</name>
<dbReference type="PANTHER" id="PTHR36439:SF1">
    <property type="entry name" value="DUF1697 DOMAIN-CONTAINING PROTEIN"/>
    <property type="match status" value="1"/>
</dbReference>
<dbReference type="EMBL" id="RCVM01000028">
    <property type="protein sequence ID" value="RLY01424.1"/>
    <property type="molecule type" value="Genomic_DNA"/>
</dbReference>
<proteinExistence type="predicted"/>
<dbReference type="AlphaFoldDB" id="A0A3L9DKX9"/>
<dbReference type="PIRSF" id="PIRSF008502">
    <property type="entry name" value="UCP008502"/>
    <property type="match status" value="1"/>
</dbReference>
<dbReference type="RefSeq" id="WP_121836350.1">
    <property type="nucleotide sequence ID" value="NZ_CP163513.1"/>
</dbReference>
<evidence type="ECO:0000313" key="2">
    <source>
        <dbReference type="Proteomes" id="UP000279194"/>
    </source>
</evidence>
<gene>
    <name evidence="1" type="ORF">EAF07_09660</name>
</gene>
<dbReference type="PANTHER" id="PTHR36439">
    <property type="entry name" value="BLL4334 PROTEIN"/>
    <property type="match status" value="1"/>
</dbReference>
<dbReference type="OrthoDB" id="9806494at2"/>
<accession>A0A3L9DKX9</accession>
<protein>
    <submittedName>
        <fullName evidence="1">DUF1697 domain-containing protein</fullName>
    </submittedName>
</protein>
<sequence>MKRVALLRGVTPVGQNRIPKMAYLVEILEAVGLEKVKTYIQSGNICCESKLSDTELSQRIHDTIKDKIGADLSVIVKNPEQLATAAQENPFDETYDFSRIHLVFTNDTFSLEKIAELLNQDFGDEELYAGSQCLYMYLPRDAKKKKLNTNFLEKKLGIVATMRKLSVVTHLSEM</sequence>
<organism evidence="1 2">
    <name type="scientific">Streptococcus hillyeri</name>
    <dbReference type="NCBI Taxonomy" id="2282420"/>
    <lineage>
        <taxon>Bacteria</taxon>
        <taxon>Bacillati</taxon>
        <taxon>Bacillota</taxon>
        <taxon>Bacilli</taxon>
        <taxon>Lactobacillales</taxon>
        <taxon>Streptococcaceae</taxon>
        <taxon>Streptococcus</taxon>
    </lineage>
</organism>
<keyword evidence="2" id="KW-1185">Reference proteome</keyword>
<dbReference type="SUPFAM" id="SSF160379">
    <property type="entry name" value="SP0830-like"/>
    <property type="match status" value="1"/>
</dbReference>
<dbReference type="Pfam" id="PF08002">
    <property type="entry name" value="DUF1697"/>
    <property type="match status" value="1"/>
</dbReference>
<dbReference type="Proteomes" id="UP000279194">
    <property type="component" value="Unassembled WGS sequence"/>
</dbReference>